<dbReference type="EMBL" id="JQED01000035">
    <property type="protein sequence ID" value="KGJ90351.1"/>
    <property type="molecule type" value="Genomic_DNA"/>
</dbReference>
<comment type="caution">
    <text evidence="2">The sequence shown here is derived from an EMBL/GenBank/DDBJ whole genome shotgun (WGS) entry which is preliminary data.</text>
</comment>
<evidence type="ECO:0000313" key="2">
    <source>
        <dbReference type="EMBL" id="KGJ90351.1"/>
    </source>
</evidence>
<protein>
    <recommendedName>
        <fullName evidence="4">PepSY domain-containing protein</fullName>
    </recommendedName>
</protein>
<dbReference type="Pfam" id="PF20098">
    <property type="entry name" value="DUF6488"/>
    <property type="match status" value="1"/>
</dbReference>
<reference evidence="2 3" key="1">
    <citation type="submission" date="2014-08" db="EMBL/GenBank/DDBJ databases">
        <title>Genomic and Phenotypic Diversity of Colwellia psychrerythraea strains from Disparate Marine Basins.</title>
        <authorList>
            <person name="Techtmann S.M."/>
            <person name="Stelling S.C."/>
            <person name="Utturkar S.M."/>
            <person name="Alshibli N."/>
            <person name="Harris A."/>
            <person name="Brown S.D."/>
            <person name="Hazen T.C."/>
        </authorList>
    </citation>
    <scope>NUCLEOTIDE SEQUENCE [LARGE SCALE GENOMIC DNA]</scope>
    <source>
        <strain evidence="2 3">ND2E</strain>
    </source>
</reference>
<evidence type="ECO:0000313" key="3">
    <source>
        <dbReference type="Proteomes" id="UP000029843"/>
    </source>
</evidence>
<feature type="signal peptide" evidence="1">
    <location>
        <begin position="1"/>
        <end position="21"/>
    </location>
</feature>
<dbReference type="RefSeq" id="WP_033094340.1">
    <property type="nucleotide sequence ID" value="NZ_JQED01000035.1"/>
</dbReference>
<organism evidence="2 3">
    <name type="scientific">Colwellia psychrerythraea</name>
    <name type="common">Vibrio psychroerythus</name>
    <dbReference type="NCBI Taxonomy" id="28229"/>
    <lineage>
        <taxon>Bacteria</taxon>
        <taxon>Pseudomonadati</taxon>
        <taxon>Pseudomonadota</taxon>
        <taxon>Gammaproteobacteria</taxon>
        <taxon>Alteromonadales</taxon>
        <taxon>Colwelliaceae</taxon>
        <taxon>Colwellia</taxon>
    </lineage>
</organism>
<name>A0A099KIW8_COLPS</name>
<evidence type="ECO:0000256" key="1">
    <source>
        <dbReference type="SAM" id="SignalP"/>
    </source>
</evidence>
<dbReference type="PATRIC" id="fig|28229.4.peg.2649"/>
<dbReference type="AlphaFoldDB" id="A0A099KIW8"/>
<evidence type="ECO:0008006" key="4">
    <source>
        <dbReference type="Google" id="ProtNLM"/>
    </source>
</evidence>
<keyword evidence="1" id="KW-0732">Signal</keyword>
<proteinExistence type="predicted"/>
<accession>A0A099KIW8</accession>
<sequence precursor="true">MKTLSKLAVISTLLFTTSVFAHGDGHGEVDKKKILQAAQTSAKALTFKDKGMSVGKLDGSWNKVAKDNFTIVEETREGILVKATNAQNHQTLLFMVSKTGKVMEVKDEKMFKHEHGHAH</sequence>
<gene>
    <name evidence="2" type="ORF">ND2E_3499</name>
</gene>
<feature type="chain" id="PRO_5001949032" description="PepSY domain-containing protein" evidence="1">
    <location>
        <begin position="22"/>
        <end position="119"/>
    </location>
</feature>
<dbReference type="OrthoDB" id="6227953at2"/>
<dbReference type="Proteomes" id="UP000029843">
    <property type="component" value="Unassembled WGS sequence"/>
</dbReference>
<dbReference type="InterPro" id="IPR045503">
    <property type="entry name" value="DUF6488"/>
</dbReference>